<organism evidence="2 3">
    <name type="scientific">Thalassococcus lentus</name>
    <dbReference type="NCBI Taxonomy" id="1210524"/>
    <lineage>
        <taxon>Bacteria</taxon>
        <taxon>Pseudomonadati</taxon>
        <taxon>Pseudomonadota</taxon>
        <taxon>Alphaproteobacteria</taxon>
        <taxon>Rhodobacterales</taxon>
        <taxon>Roseobacteraceae</taxon>
        <taxon>Thalassococcus</taxon>
    </lineage>
</organism>
<evidence type="ECO:0000313" key="3">
    <source>
        <dbReference type="Proteomes" id="UP001210720"/>
    </source>
</evidence>
<gene>
    <name evidence="2" type="ORF">PFY00_07540</name>
</gene>
<proteinExistence type="predicted"/>
<dbReference type="Proteomes" id="UP001210720">
    <property type="component" value="Unassembled WGS sequence"/>
</dbReference>
<evidence type="ECO:0000256" key="1">
    <source>
        <dbReference type="SAM" id="MobiDB-lite"/>
    </source>
</evidence>
<reference evidence="2 3" key="1">
    <citation type="submission" date="2023-01" db="EMBL/GenBank/DDBJ databases">
        <title>Thalassococcus onchidii sp. nov., isolated from a marine invertebrate from the South China Sea.</title>
        <authorList>
            <person name="Xu S."/>
            <person name="Liu Z."/>
            <person name="Xu Y."/>
        </authorList>
    </citation>
    <scope>NUCLEOTIDE SEQUENCE [LARGE SCALE GENOMIC DNA]</scope>
    <source>
        <strain evidence="2 3">KCTC 32084</strain>
    </source>
</reference>
<evidence type="ECO:0008006" key="4">
    <source>
        <dbReference type="Google" id="ProtNLM"/>
    </source>
</evidence>
<name>A0ABT4XRK6_9RHOB</name>
<dbReference type="EMBL" id="JAQIOY010000002">
    <property type="protein sequence ID" value="MDA7424572.1"/>
    <property type="molecule type" value="Genomic_DNA"/>
</dbReference>
<keyword evidence="3" id="KW-1185">Reference proteome</keyword>
<feature type="compositionally biased region" description="Basic and acidic residues" evidence="1">
    <location>
        <begin position="518"/>
        <end position="530"/>
    </location>
</feature>
<accession>A0ABT4XRK6</accession>
<sequence length="539" mass="57663">MSTSTNTEVLLGCQSQVRVVVIEDAGNLVIQVFATDPAVTDVDALFFNLTDDSVSADLTIYPSINVENVTGFDVATGTLNQMNNGAQIQDAYDVRIEFGTLSDTSQGDVDQAAFTLYVDGDRPLTADDIDLSNLTAVINSDSGNGMALTGGNGATGSEVTLVLASDDFDGLHSATDSDIVAYNEGWQVTNGALEANGANDGNIYFESVATTGEAQISFDARAPHTEYFENGGCYGDSLEVWVYVNESDWVLLDTFTVNADGTALVGDTTGQTITAETQTLTYEGGALEDADSVRLVLDADISASNEEIFVDNVEVTETVYEGPTETVVEENVAFEETFDSTSNVSAEHAAGVEYHTRWDMRNGELQTDGCDDGQIWFDEVDVDGPATVSFDARAPHTEYFEDGGCYGDSLDVWALVDGTTWVHLDTYVVNDDGTALVGSETGQSISAESQTISYSGGALDDASSVQLYMYSDISASNEEIYFDNVTVTETVETEVPVDGGADCGEYAVTYDDVMRAADHNDDQTTDRADQQDDMADMMV</sequence>
<evidence type="ECO:0000313" key="2">
    <source>
        <dbReference type="EMBL" id="MDA7424572.1"/>
    </source>
</evidence>
<comment type="caution">
    <text evidence="2">The sequence shown here is derived from an EMBL/GenBank/DDBJ whole genome shotgun (WGS) entry which is preliminary data.</text>
</comment>
<dbReference type="RefSeq" id="WP_271431925.1">
    <property type="nucleotide sequence ID" value="NZ_JAQIOY010000002.1"/>
</dbReference>
<protein>
    <recommendedName>
        <fullName evidence="4">Calx-beta domain-containing protein</fullName>
    </recommendedName>
</protein>
<feature type="region of interest" description="Disordered" evidence="1">
    <location>
        <begin position="518"/>
        <end position="539"/>
    </location>
</feature>